<dbReference type="PROSITE" id="PS51892">
    <property type="entry name" value="SUBTILASE"/>
    <property type="match status" value="1"/>
</dbReference>
<comment type="similarity">
    <text evidence="2 10">Belongs to the peptidase S8 family.</text>
</comment>
<evidence type="ECO:0000256" key="10">
    <source>
        <dbReference type="PROSITE-ProRule" id="PRU01240"/>
    </source>
</evidence>
<evidence type="ECO:0000256" key="6">
    <source>
        <dbReference type="ARBA" id="ARBA00022801"/>
    </source>
</evidence>
<keyword evidence="6 10" id="KW-0378">Hydrolase</keyword>
<dbReference type="InterPro" id="IPR023834">
    <property type="entry name" value="T7SS_pept_S8A_mycosin"/>
</dbReference>
<feature type="domain" description="Peptidase S8/S53" evidence="13">
    <location>
        <begin position="58"/>
        <end position="326"/>
    </location>
</feature>
<dbReference type="RefSeq" id="WP_324774136.1">
    <property type="nucleotide sequence ID" value="NZ_BAAATS010000030.1"/>
</dbReference>
<evidence type="ECO:0000256" key="12">
    <source>
        <dbReference type="SAM" id="Phobius"/>
    </source>
</evidence>
<comment type="subcellular location">
    <subcellularLocation>
        <location evidence="1">Cell membrane</location>
        <topology evidence="1">Single-pass membrane protein</topology>
    </subcellularLocation>
</comment>
<gene>
    <name evidence="14" type="primary">mycP</name>
    <name evidence="14" type="ORF">OKJ48_36420</name>
</gene>
<dbReference type="Gene3D" id="3.40.50.200">
    <property type="entry name" value="Peptidase S8/S53 domain"/>
    <property type="match status" value="1"/>
</dbReference>
<dbReference type="PROSITE" id="PS00136">
    <property type="entry name" value="SUBTILASE_ASP"/>
    <property type="match status" value="1"/>
</dbReference>
<evidence type="ECO:0000256" key="2">
    <source>
        <dbReference type="ARBA" id="ARBA00011073"/>
    </source>
</evidence>
<evidence type="ECO:0000256" key="1">
    <source>
        <dbReference type="ARBA" id="ARBA00004162"/>
    </source>
</evidence>
<dbReference type="GO" id="GO:0008233">
    <property type="term" value="F:peptidase activity"/>
    <property type="evidence" value="ECO:0007669"/>
    <property type="project" value="UniProtKB-KW"/>
</dbReference>
<dbReference type="PRINTS" id="PR00723">
    <property type="entry name" value="SUBTILISIN"/>
</dbReference>
<protein>
    <submittedName>
        <fullName evidence="14">Type VII secretion-associated serine protease mycosin</fullName>
    </submittedName>
</protein>
<feature type="region of interest" description="Disordered" evidence="11">
    <location>
        <begin position="334"/>
        <end position="386"/>
    </location>
</feature>
<dbReference type="GO" id="GO:0006508">
    <property type="term" value="P:proteolysis"/>
    <property type="evidence" value="ECO:0007669"/>
    <property type="project" value="UniProtKB-KW"/>
</dbReference>
<keyword evidence="4 10" id="KW-0645">Protease</keyword>
<feature type="region of interest" description="Disordered" evidence="11">
    <location>
        <begin position="424"/>
        <end position="456"/>
    </location>
</feature>
<comment type="caution">
    <text evidence="14">The sequence shown here is derived from an EMBL/GenBank/DDBJ whole genome shotgun (WGS) entry which is preliminary data.</text>
</comment>
<dbReference type="InterPro" id="IPR006311">
    <property type="entry name" value="TAT_signal"/>
</dbReference>
<keyword evidence="15" id="KW-1185">Reference proteome</keyword>
<dbReference type="SUPFAM" id="SSF52743">
    <property type="entry name" value="Subtilisin-like"/>
    <property type="match status" value="1"/>
</dbReference>
<keyword evidence="7 10" id="KW-0720">Serine protease</keyword>
<dbReference type="InterPro" id="IPR000209">
    <property type="entry name" value="Peptidase_S8/S53_dom"/>
</dbReference>
<evidence type="ECO:0000259" key="13">
    <source>
        <dbReference type="Pfam" id="PF00082"/>
    </source>
</evidence>
<reference evidence="14 15" key="1">
    <citation type="submission" date="2022-10" db="EMBL/GenBank/DDBJ databases">
        <authorList>
            <person name="Xie J."/>
            <person name="Shen N."/>
        </authorList>
    </citation>
    <scope>NUCLEOTIDE SEQUENCE [LARGE SCALE GENOMIC DNA]</scope>
    <source>
        <strain evidence="14 15">DSM 41681</strain>
    </source>
</reference>
<keyword evidence="3" id="KW-1003">Cell membrane</keyword>
<dbReference type="EMBL" id="JAOZYB010000334">
    <property type="protein sequence ID" value="MEB3965668.1"/>
    <property type="molecule type" value="Genomic_DNA"/>
</dbReference>
<evidence type="ECO:0000256" key="7">
    <source>
        <dbReference type="ARBA" id="ARBA00022825"/>
    </source>
</evidence>
<keyword evidence="9 12" id="KW-0472">Membrane</keyword>
<dbReference type="InterPro" id="IPR050131">
    <property type="entry name" value="Peptidase_S8_subtilisin-like"/>
</dbReference>
<sequence>MPTNSIRRRSLGAAASAALGLLLVGTAVSVPAYADSFRAQQWHLDAMKADQMWRTSTGKGITVAVLDTGVDANHPDLRGQVLAGEDLSKGLTGNEHADYDGHGTGIAGVIAGTGDGNGGNGAFGLAPGAKILPIRLSDGEKAANRAESSEWLFQEAAEGIKYAADHGAKVINVSQGGTAASEQLKDDVGQLSAAVDYALKKGSLVFAAVGNSGDTTNIVEYPAATPGVVGVAAIDKNGHRTSVSEYGPQVDISAPGEDIVHACGGKTGYCKSDGTSDATALASASAALIWSKHPDWTNNQVLRVILNTIGGVKDNNGKRSDYIGYGAVRPRIALTDPGNPGPADKFPMSDFPVAAESSPPAASKGAGAEAGDDASPAASPASESSDGDTLLWVGVGVGAVLVVTAAIAIPAARRRRKANIRNAYQAAPHATGQPYGPVDPSRHGVYGAPPRNEGGS</sequence>
<organism evidence="14 15">
    <name type="scientific">Streptomyces kunmingensis</name>
    <dbReference type="NCBI Taxonomy" id="68225"/>
    <lineage>
        <taxon>Bacteria</taxon>
        <taxon>Bacillati</taxon>
        <taxon>Actinomycetota</taxon>
        <taxon>Actinomycetes</taxon>
        <taxon>Kitasatosporales</taxon>
        <taxon>Streptomycetaceae</taxon>
        <taxon>Streptomyces</taxon>
    </lineage>
</organism>
<dbReference type="Proteomes" id="UP001352223">
    <property type="component" value="Unassembled WGS sequence"/>
</dbReference>
<feature type="active site" description="Charge relay system" evidence="10">
    <location>
        <position position="276"/>
    </location>
</feature>
<evidence type="ECO:0000313" key="15">
    <source>
        <dbReference type="Proteomes" id="UP001352223"/>
    </source>
</evidence>
<dbReference type="PROSITE" id="PS00137">
    <property type="entry name" value="SUBTILASE_HIS"/>
    <property type="match status" value="1"/>
</dbReference>
<evidence type="ECO:0000313" key="14">
    <source>
        <dbReference type="EMBL" id="MEB3965668.1"/>
    </source>
</evidence>
<proteinExistence type="inferred from homology"/>
<dbReference type="PANTHER" id="PTHR43806">
    <property type="entry name" value="PEPTIDASE S8"/>
    <property type="match status" value="1"/>
</dbReference>
<evidence type="ECO:0000256" key="9">
    <source>
        <dbReference type="ARBA" id="ARBA00023136"/>
    </source>
</evidence>
<dbReference type="PROSITE" id="PS51318">
    <property type="entry name" value="TAT"/>
    <property type="match status" value="1"/>
</dbReference>
<evidence type="ECO:0000256" key="11">
    <source>
        <dbReference type="SAM" id="MobiDB-lite"/>
    </source>
</evidence>
<dbReference type="NCBIfam" id="TIGR03921">
    <property type="entry name" value="T7SS_mycosin"/>
    <property type="match status" value="1"/>
</dbReference>
<feature type="active site" description="Charge relay system" evidence="10">
    <location>
        <position position="67"/>
    </location>
</feature>
<feature type="compositionally biased region" description="Low complexity" evidence="11">
    <location>
        <begin position="354"/>
        <end position="386"/>
    </location>
</feature>
<feature type="transmembrane region" description="Helical" evidence="12">
    <location>
        <begin position="390"/>
        <end position="412"/>
    </location>
</feature>
<evidence type="ECO:0000256" key="4">
    <source>
        <dbReference type="ARBA" id="ARBA00022670"/>
    </source>
</evidence>
<dbReference type="InterPro" id="IPR023827">
    <property type="entry name" value="Peptidase_S8_Asp-AS"/>
</dbReference>
<dbReference type="InterPro" id="IPR015500">
    <property type="entry name" value="Peptidase_S8_subtilisin-rel"/>
</dbReference>
<name>A0ABU6CLQ1_9ACTN</name>
<evidence type="ECO:0000256" key="8">
    <source>
        <dbReference type="ARBA" id="ARBA00022989"/>
    </source>
</evidence>
<keyword evidence="8 12" id="KW-1133">Transmembrane helix</keyword>
<evidence type="ECO:0000256" key="3">
    <source>
        <dbReference type="ARBA" id="ARBA00022475"/>
    </source>
</evidence>
<dbReference type="PANTHER" id="PTHR43806:SF11">
    <property type="entry name" value="CEREVISIN-RELATED"/>
    <property type="match status" value="1"/>
</dbReference>
<dbReference type="Pfam" id="PF00082">
    <property type="entry name" value="Peptidase_S8"/>
    <property type="match status" value="1"/>
</dbReference>
<accession>A0ABU6CLQ1</accession>
<dbReference type="InterPro" id="IPR036852">
    <property type="entry name" value="Peptidase_S8/S53_dom_sf"/>
</dbReference>
<dbReference type="InterPro" id="IPR022398">
    <property type="entry name" value="Peptidase_S8_His-AS"/>
</dbReference>
<feature type="active site" description="Charge relay system" evidence="10">
    <location>
        <position position="102"/>
    </location>
</feature>
<keyword evidence="5 12" id="KW-0812">Transmembrane</keyword>
<evidence type="ECO:0000256" key="5">
    <source>
        <dbReference type="ARBA" id="ARBA00022692"/>
    </source>
</evidence>